<evidence type="ECO:0000259" key="2">
    <source>
        <dbReference type="Pfam" id="PF01569"/>
    </source>
</evidence>
<evidence type="ECO:0000313" key="4">
    <source>
        <dbReference type="Proteomes" id="UP000246569"/>
    </source>
</evidence>
<feature type="domain" description="Phosphatidic acid phosphatase type 2/haloperoxidase" evidence="2">
    <location>
        <begin position="71"/>
        <end position="144"/>
    </location>
</feature>
<dbReference type="Gene3D" id="1.20.144.10">
    <property type="entry name" value="Phosphatidic acid phosphatase type 2/haloperoxidase"/>
    <property type="match status" value="1"/>
</dbReference>
<dbReference type="EMBL" id="QGTJ01000013">
    <property type="protein sequence ID" value="PWV58884.1"/>
    <property type="molecule type" value="Genomic_DNA"/>
</dbReference>
<organism evidence="3 4">
    <name type="scientific">Plasticicumulans acidivorans</name>
    <dbReference type="NCBI Taxonomy" id="886464"/>
    <lineage>
        <taxon>Bacteria</taxon>
        <taxon>Pseudomonadati</taxon>
        <taxon>Pseudomonadota</taxon>
        <taxon>Gammaproteobacteria</taxon>
        <taxon>Candidatus Competibacteraceae</taxon>
        <taxon>Plasticicumulans</taxon>
    </lineage>
</organism>
<feature type="transmembrane region" description="Helical" evidence="1">
    <location>
        <begin position="98"/>
        <end position="116"/>
    </location>
</feature>
<dbReference type="AlphaFoldDB" id="A0A317MQI2"/>
<feature type="transmembrane region" description="Helical" evidence="1">
    <location>
        <begin position="14"/>
        <end position="32"/>
    </location>
</feature>
<dbReference type="InterPro" id="IPR036938">
    <property type="entry name" value="PAP2/HPO_sf"/>
</dbReference>
<protein>
    <submittedName>
        <fullName evidence="3">PAP2 superfamily protein</fullName>
    </submittedName>
</protein>
<reference evidence="3 4" key="1">
    <citation type="submission" date="2018-05" db="EMBL/GenBank/DDBJ databases">
        <title>Genomic Encyclopedia of Type Strains, Phase IV (KMG-IV): sequencing the most valuable type-strain genomes for metagenomic binning, comparative biology and taxonomic classification.</title>
        <authorList>
            <person name="Goeker M."/>
        </authorList>
    </citation>
    <scope>NUCLEOTIDE SEQUENCE [LARGE SCALE GENOMIC DNA]</scope>
    <source>
        <strain evidence="3 4">DSM 23606</strain>
    </source>
</reference>
<gene>
    <name evidence="3" type="ORF">C7443_11365</name>
</gene>
<feature type="transmembrane region" description="Helical" evidence="1">
    <location>
        <begin position="39"/>
        <end position="60"/>
    </location>
</feature>
<evidence type="ECO:0000313" key="3">
    <source>
        <dbReference type="EMBL" id="PWV58884.1"/>
    </source>
</evidence>
<name>A0A317MQI2_9GAMM</name>
<dbReference type="Pfam" id="PF01569">
    <property type="entry name" value="PAP2"/>
    <property type="match status" value="1"/>
</dbReference>
<keyword evidence="1" id="KW-0472">Membrane</keyword>
<evidence type="ECO:0000256" key="1">
    <source>
        <dbReference type="SAM" id="Phobius"/>
    </source>
</evidence>
<feature type="transmembrane region" description="Helical" evidence="1">
    <location>
        <begin position="72"/>
        <end position="91"/>
    </location>
</feature>
<accession>A0A317MQI2</accession>
<sequence>MRPFWRFMTDFGEIGLLLPCSLALCTLLWLHGARHAVKWFVLCWSGCLGLLLIGKLLLIPCTMHWDLALRSPSGHAGASLFFYGALGWLLLRHAPRSVGWPTALLAVLLMLGVPLSRVMLGMHSVAEVVAGVCVGLGWLTLFARREYGTPRPRLRPAALGIGLLAVSALASGAPHVPAELAIRDAAHWLQSAFSSCRLIP</sequence>
<keyword evidence="1" id="KW-0812">Transmembrane</keyword>
<feature type="transmembrane region" description="Helical" evidence="1">
    <location>
        <begin position="154"/>
        <end position="173"/>
    </location>
</feature>
<dbReference type="Proteomes" id="UP000246569">
    <property type="component" value="Unassembled WGS sequence"/>
</dbReference>
<dbReference type="SUPFAM" id="SSF48317">
    <property type="entry name" value="Acid phosphatase/Vanadium-dependent haloperoxidase"/>
    <property type="match status" value="1"/>
</dbReference>
<comment type="caution">
    <text evidence="3">The sequence shown here is derived from an EMBL/GenBank/DDBJ whole genome shotgun (WGS) entry which is preliminary data.</text>
</comment>
<keyword evidence="1" id="KW-1133">Transmembrane helix</keyword>
<dbReference type="OrthoDB" id="9780918at2"/>
<feature type="transmembrane region" description="Helical" evidence="1">
    <location>
        <begin position="122"/>
        <end position="142"/>
    </location>
</feature>
<keyword evidence="4" id="KW-1185">Reference proteome</keyword>
<dbReference type="InterPro" id="IPR000326">
    <property type="entry name" value="PAP2/HPO"/>
</dbReference>
<proteinExistence type="predicted"/>